<proteinExistence type="inferred from homology"/>
<keyword evidence="5" id="KW-0732">Signal</keyword>
<dbReference type="InterPro" id="IPR005320">
    <property type="entry name" value="Peptidase_S51"/>
</dbReference>
<dbReference type="PANTHER" id="PTHR36175">
    <property type="entry name" value="CYANOPHYCINASE"/>
    <property type="match status" value="1"/>
</dbReference>
<evidence type="ECO:0008006" key="8">
    <source>
        <dbReference type="Google" id="ProtNLM"/>
    </source>
</evidence>
<dbReference type="SUPFAM" id="SSF52317">
    <property type="entry name" value="Class I glutamine amidotransferase-like"/>
    <property type="match status" value="1"/>
</dbReference>
<reference evidence="6 7" key="1">
    <citation type="journal article" date="2019" name="Environ. Microbiol.">
        <title>Species interactions and distinct microbial communities in high Arctic permafrost affected cryosols are associated with the CH4 and CO2 gas fluxes.</title>
        <authorList>
            <person name="Altshuler I."/>
            <person name="Hamel J."/>
            <person name="Turney S."/>
            <person name="Magnuson E."/>
            <person name="Levesque R."/>
            <person name="Greer C."/>
            <person name="Whyte L.G."/>
        </authorList>
    </citation>
    <scope>NUCLEOTIDE SEQUENCE [LARGE SCALE GENOMIC DNA]</scope>
    <source>
        <strain evidence="6 7">S9.3A</strain>
    </source>
</reference>
<evidence type="ECO:0000256" key="5">
    <source>
        <dbReference type="SAM" id="SignalP"/>
    </source>
</evidence>
<dbReference type="PANTHER" id="PTHR36175:SF1">
    <property type="entry name" value="CYANOPHYCINASE"/>
    <property type="match status" value="1"/>
</dbReference>
<dbReference type="Pfam" id="PF03575">
    <property type="entry name" value="Peptidase_S51"/>
    <property type="match status" value="1"/>
</dbReference>
<comment type="caution">
    <text evidence="6">The sequence shown here is derived from an EMBL/GenBank/DDBJ whole genome shotgun (WGS) entry which is preliminary data.</text>
</comment>
<dbReference type="InterPro" id="IPR029062">
    <property type="entry name" value="Class_I_gatase-like"/>
</dbReference>
<dbReference type="Proteomes" id="UP000317722">
    <property type="component" value="Unassembled WGS sequence"/>
</dbReference>
<evidence type="ECO:0000313" key="7">
    <source>
        <dbReference type="Proteomes" id="UP000317722"/>
    </source>
</evidence>
<evidence type="ECO:0000256" key="4">
    <source>
        <dbReference type="ARBA" id="ARBA00022825"/>
    </source>
</evidence>
<sequence length="618" mass="61804">MGNSLRTPLLVAVTSTALLVPLVATASGAAFAAADGPAVGATMAPIGGGYETPSLEGFGRLAAQGASGPTVDIVVVPSAYGDKAKDRAENLVLAQERTDQVDAACDAVVTAPYTGCTARLAVLLNRKDAMDPANSVGIDTADGIYILGGDQGLAMKVLAASPAEAAMGRAAAAGATIGGTSAGAAVQSRNMINGYVGALGPADGLQRGSTLMWWGDDADLERGLDFGSTQVLYDQHFYQRGRFGRLLSTIATSDERRSGASLLGLGVDYATGIHNTGDQTLSGVFGANSAAIVDFETLHATHQWVGKVPLLSARNVLTHLIPPGTASYAIPTRALSVDGALVPPPAPLAWTAPAAPGAGTLYLGGDLLSGDVRAGALPAFVRTTVTAAGGAVRQARIVVVSASSGDTATASAYAAALKTAGWAGVVQQVTYGTPSWASAALAGAAGVVVTAADPTTLAPALADPDFRTRVGAAVGSTPAFLADDHFAAAMGSWWSPKADPTSATLEDEGIAAFKAADGDWQPGLGLVAANVVPRLNGDSRWGRLYGLSQVDPTHLAFGVADGTAAALSPTGATVAGGSSVVVLDGRQATFSTASNGAIGATNVVLDVFGPGEQLTSSR</sequence>
<keyword evidence="3" id="KW-0378">Hydrolase</keyword>
<dbReference type="GO" id="GO:0008236">
    <property type="term" value="F:serine-type peptidase activity"/>
    <property type="evidence" value="ECO:0007669"/>
    <property type="project" value="UniProtKB-KW"/>
</dbReference>
<protein>
    <recommendedName>
        <fullName evidence="8">Cyanophycinase</fullName>
    </recommendedName>
</protein>
<keyword evidence="7" id="KW-1185">Reference proteome</keyword>
<dbReference type="OrthoDB" id="4841110at2"/>
<dbReference type="RefSeq" id="WP_140736755.1">
    <property type="nucleotide sequence ID" value="NZ_RCZM01000001.1"/>
</dbReference>
<comment type="similarity">
    <text evidence="1">Belongs to the peptidase S51 family.</text>
</comment>
<name>A0A502D1Z8_9MICO</name>
<dbReference type="GO" id="GO:0006508">
    <property type="term" value="P:proteolysis"/>
    <property type="evidence" value="ECO:0007669"/>
    <property type="project" value="UniProtKB-KW"/>
</dbReference>
<dbReference type="AlphaFoldDB" id="A0A502D1Z8"/>
<evidence type="ECO:0000256" key="1">
    <source>
        <dbReference type="ARBA" id="ARBA00006534"/>
    </source>
</evidence>
<accession>A0A502D1Z8</accession>
<dbReference type="Gene3D" id="3.40.50.880">
    <property type="match status" value="2"/>
</dbReference>
<evidence type="ECO:0000256" key="3">
    <source>
        <dbReference type="ARBA" id="ARBA00022801"/>
    </source>
</evidence>
<keyword evidence="4" id="KW-0720">Serine protease</keyword>
<gene>
    <name evidence="6" type="ORF">EAH86_00930</name>
</gene>
<feature type="chain" id="PRO_5039455020" description="Cyanophycinase" evidence="5">
    <location>
        <begin position="33"/>
        <end position="618"/>
    </location>
</feature>
<dbReference type="EMBL" id="RCZM01000001">
    <property type="protein sequence ID" value="TPG19113.1"/>
    <property type="molecule type" value="Genomic_DNA"/>
</dbReference>
<keyword evidence="2" id="KW-0645">Protease</keyword>
<evidence type="ECO:0000256" key="2">
    <source>
        <dbReference type="ARBA" id="ARBA00022670"/>
    </source>
</evidence>
<evidence type="ECO:0000313" key="6">
    <source>
        <dbReference type="EMBL" id="TPG19113.1"/>
    </source>
</evidence>
<feature type="signal peptide" evidence="5">
    <location>
        <begin position="1"/>
        <end position="32"/>
    </location>
</feature>
<organism evidence="6 7">
    <name type="scientific">Pedococcus bigeumensis</name>
    <dbReference type="NCBI Taxonomy" id="433644"/>
    <lineage>
        <taxon>Bacteria</taxon>
        <taxon>Bacillati</taxon>
        <taxon>Actinomycetota</taxon>
        <taxon>Actinomycetes</taxon>
        <taxon>Micrococcales</taxon>
        <taxon>Intrasporangiaceae</taxon>
        <taxon>Pedococcus</taxon>
    </lineage>
</organism>